<sequence>MRVLHVTEAMGGGIVTSLLAMVGSTPEVDHHLIATARPQHETGDGWRERFASSAELPRRLVGGVTALRRRVRELYPDVVHAHSSYAGVMARLAGLDRTKIAYSPHCFAFERRDISGSQRRAFELVERMLARRTDLFVAVAPHEIDLALGLGHEQVAYVPNRSVLAVNRVAGHALPLRVLTTGRVSAQKDWRYFLHVKQYAEQQLGLVAQWQWIGGGDAEGERALRAAGVEVSGWLPREAVLTEMGRAQVYLHTAAWEAAPISILEAAALGLPLAVRAIPPLQSLRLPGLAGSVTELAEALTALRSPEHWANAQVASRALADRHSSRIQGRELQRAYAQVLASAPHPEPASPWVPSPVPSARSAS</sequence>
<keyword evidence="2" id="KW-0808">Transferase</keyword>
<dbReference type="PANTHER" id="PTHR45947">
    <property type="entry name" value="SULFOQUINOVOSYL TRANSFERASE SQD2"/>
    <property type="match status" value="1"/>
</dbReference>
<evidence type="ECO:0000256" key="2">
    <source>
        <dbReference type="ARBA" id="ARBA00022679"/>
    </source>
</evidence>
<dbReference type="EMBL" id="JAUSQM010000001">
    <property type="protein sequence ID" value="MDP9821548.1"/>
    <property type="molecule type" value="Genomic_DNA"/>
</dbReference>
<dbReference type="InterPro" id="IPR028098">
    <property type="entry name" value="Glyco_trans_4-like_N"/>
</dbReference>
<dbReference type="Pfam" id="PF13692">
    <property type="entry name" value="Glyco_trans_1_4"/>
    <property type="match status" value="1"/>
</dbReference>
<evidence type="ECO:0000313" key="5">
    <source>
        <dbReference type="EMBL" id="MDP9821548.1"/>
    </source>
</evidence>
<dbReference type="SUPFAM" id="SSF53756">
    <property type="entry name" value="UDP-Glycosyltransferase/glycogen phosphorylase"/>
    <property type="match status" value="1"/>
</dbReference>
<keyword evidence="1" id="KW-0328">Glycosyltransferase</keyword>
<dbReference type="RefSeq" id="WP_068121144.1">
    <property type="nucleotide sequence ID" value="NZ_CCXJ01000342.1"/>
</dbReference>
<gene>
    <name evidence="5" type="ORF">J2S59_001357</name>
</gene>
<evidence type="ECO:0000256" key="1">
    <source>
        <dbReference type="ARBA" id="ARBA00022676"/>
    </source>
</evidence>
<feature type="domain" description="Glycosyltransferase subfamily 4-like N-terminal" evidence="4">
    <location>
        <begin position="41"/>
        <end position="160"/>
    </location>
</feature>
<evidence type="ECO:0000313" key="6">
    <source>
        <dbReference type="Proteomes" id="UP001240447"/>
    </source>
</evidence>
<evidence type="ECO:0000259" key="4">
    <source>
        <dbReference type="Pfam" id="PF13579"/>
    </source>
</evidence>
<evidence type="ECO:0000256" key="3">
    <source>
        <dbReference type="SAM" id="MobiDB-lite"/>
    </source>
</evidence>
<comment type="caution">
    <text evidence="5">The sequence shown here is derived from an EMBL/GenBank/DDBJ whole genome shotgun (WGS) entry which is preliminary data.</text>
</comment>
<keyword evidence="6" id="KW-1185">Reference proteome</keyword>
<reference evidence="5 6" key="1">
    <citation type="submission" date="2023-07" db="EMBL/GenBank/DDBJ databases">
        <title>Sequencing the genomes of 1000 actinobacteria strains.</title>
        <authorList>
            <person name="Klenk H.-P."/>
        </authorList>
    </citation>
    <scope>NUCLEOTIDE SEQUENCE [LARGE SCALE GENOMIC DNA]</scope>
    <source>
        <strain evidence="5 6">GD13</strain>
    </source>
</reference>
<name>A0ABT9NM97_9ACTN</name>
<accession>A0ABT9NM97</accession>
<feature type="region of interest" description="Disordered" evidence="3">
    <location>
        <begin position="340"/>
        <end position="364"/>
    </location>
</feature>
<feature type="compositionally biased region" description="Pro residues" evidence="3">
    <location>
        <begin position="345"/>
        <end position="357"/>
    </location>
</feature>
<protein>
    <submittedName>
        <fullName evidence="5">Glycosyltransferase involved in cell wall biosynthesis</fullName>
    </submittedName>
</protein>
<dbReference type="PANTHER" id="PTHR45947:SF3">
    <property type="entry name" value="SULFOQUINOVOSYL TRANSFERASE SQD2"/>
    <property type="match status" value="1"/>
</dbReference>
<organism evidence="5 6">
    <name type="scientific">Nocardioides massiliensis</name>
    <dbReference type="NCBI Taxonomy" id="1325935"/>
    <lineage>
        <taxon>Bacteria</taxon>
        <taxon>Bacillati</taxon>
        <taxon>Actinomycetota</taxon>
        <taxon>Actinomycetes</taxon>
        <taxon>Propionibacteriales</taxon>
        <taxon>Nocardioidaceae</taxon>
        <taxon>Nocardioides</taxon>
    </lineage>
</organism>
<dbReference type="Proteomes" id="UP001240447">
    <property type="component" value="Unassembled WGS sequence"/>
</dbReference>
<dbReference type="Pfam" id="PF13579">
    <property type="entry name" value="Glyco_trans_4_4"/>
    <property type="match status" value="1"/>
</dbReference>
<dbReference type="InterPro" id="IPR050194">
    <property type="entry name" value="Glycosyltransferase_grp1"/>
</dbReference>
<dbReference type="Gene3D" id="3.40.50.2000">
    <property type="entry name" value="Glycogen Phosphorylase B"/>
    <property type="match status" value="2"/>
</dbReference>
<proteinExistence type="predicted"/>